<dbReference type="KEGG" id="jsv:CNX70_18435"/>
<sequence>MPDNLRSGVSKASRYEPDVNPTYQDLAEHYGVAVLPARARRPKDKAKVENGVLVVTRWVLARLRHQRFFSLNELNRSLRTLLADLNQRPLKKLPGSRASAFAEMDQPALRAPPEWR</sequence>
<evidence type="ECO:0000313" key="4">
    <source>
        <dbReference type="Proteomes" id="UP000218437"/>
    </source>
</evidence>
<gene>
    <name evidence="3" type="ORF">CNX70_18435</name>
</gene>
<proteinExistence type="predicted"/>
<dbReference type="InterPro" id="IPR001584">
    <property type="entry name" value="Integrase_cat-core"/>
</dbReference>
<dbReference type="Proteomes" id="UP000218437">
    <property type="component" value="Chromosome"/>
</dbReference>
<evidence type="ECO:0000256" key="1">
    <source>
        <dbReference type="SAM" id="MobiDB-lite"/>
    </source>
</evidence>
<evidence type="ECO:0000259" key="2">
    <source>
        <dbReference type="PROSITE" id="PS50994"/>
    </source>
</evidence>
<dbReference type="EMBL" id="CP023422">
    <property type="protein sequence ID" value="ATD61920.1"/>
    <property type="molecule type" value="Genomic_DNA"/>
</dbReference>
<feature type="region of interest" description="Disordered" evidence="1">
    <location>
        <begin position="96"/>
        <end position="116"/>
    </location>
</feature>
<dbReference type="PANTHER" id="PTHR35004:SF8">
    <property type="entry name" value="TRANSPOSASE RV3428C-RELATED"/>
    <property type="match status" value="1"/>
</dbReference>
<protein>
    <recommendedName>
        <fullName evidence="2">Integrase catalytic domain-containing protein</fullName>
    </recommendedName>
</protein>
<feature type="domain" description="Integrase catalytic" evidence="2">
    <location>
        <begin position="1"/>
        <end position="106"/>
    </location>
</feature>
<dbReference type="AlphaFoldDB" id="A0A290WYH5"/>
<dbReference type="PROSITE" id="PS50994">
    <property type="entry name" value="INTEGRASE"/>
    <property type="match status" value="1"/>
</dbReference>
<name>A0A290WYH5_9BURK</name>
<keyword evidence="4" id="KW-1185">Reference proteome</keyword>
<reference evidence="3 4" key="1">
    <citation type="submission" date="2017-09" db="EMBL/GenBank/DDBJ databases">
        <title>Complete genome sequence of Janthinobacterium svalbardensis PAMC 27463.</title>
        <authorList>
            <person name="Cho Y.-J."/>
            <person name="Cho A."/>
            <person name="Kim O.-S."/>
            <person name="Lee J.-I."/>
        </authorList>
    </citation>
    <scope>NUCLEOTIDE SEQUENCE [LARGE SCALE GENOMIC DNA]</scope>
    <source>
        <strain evidence="3 4">PAMC 27463</strain>
    </source>
</reference>
<organism evidence="3 4">
    <name type="scientific">Janthinobacterium svalbardensis</name>
    <dbReference type="NCBI Taxonomy" id="368607"/>
    <lineage>
        <taxon>Bacteria</taxon>
        <taxon>Pseudomonadati</taxon>
        <taxon>Pseudomonadota</taxon>
        <taxon>Betaproteobacteria</taxon>
        <taxon>Burkholderiales</taxon>
        <taxon>Oxalobacteraceae</taxon>
        <taxon>Janthinobacterium</taxon>
    </lineage>
</organism>
<evidence type="ECO:0000313" key="3">
    <source>
        <dbReference type="EMBL" id="ATD61920.1"/>
    </source>
</evidence>
<dbReference type="PANTHER" id="PTHR35004">
    <property type="entry name" value="TRANSPOSASE RV3428C-RELATED"/>
    <property type="match status" value="1"/>
</dbReference>
<accession>A0A290WYH5</accession>
<dbReference type="GO" id="GO:0015074">
    <property type="term" value="P:DNA integration"/>
    <property type="evidence" value="ECO:0007669"/>
    <property type="project" value="InterPro"/>
</dbReference>